<dbReference type="GO" id="GO:0000162">
    <property type="term" value="P:L-tryptophan biosynthetic process"/>
    <property type="evidence" value="ECO:0007669"/>
    <property type="project" value="UniProtKB-UniRule"/>
</dbReference>
<dbReference type="Pfam" id="PF00697">
    <property type="entry name" value="PRAI"/>
    <property type="match status" value="1"/>
</dbReference>
<dbReference type="PANTHER" id="PTHR42894">
    <property type="entry name" value="N-(5'-PHOSPHORIBOSYL)ANTHRANILATE ISOMERASE"/>
    <property type="match status" value="1"/>
</dbReference>
<dbReference type="CDD" id="cd00405">
    <property type="entry name" value="PRAI"/>
    <property type="match status" value="1"/>
</dbReference>
<keyword evidence="6 10" id="KW-0028">Amino-acid biosynthesis</keyword>
<keyword evidence="9 10" id="KW-0413">Isomerase</keyword>
<evidence type="ECO:0000313" key="13">
    <source>
        <dbReference type="Proteomes" id="UP000663720"/>
    </source>
</evidence>
<keyword evidence="13" id="KW-1185">Reference proteome</keyword>
<dbReference type="InterPro" id="IPR011060">
    <property type="entry name" value="RibuloseP-bd_barrel"/>
</dbReference>
<dbReference type="Proteomes" id="UP000663720">
    <property type="component" value="Chromosome"/>
</dbReference>
<dbReference type="GO" id="GO:0004640">
    <property type="term" value="F:phosphoribosylanthranilate isomerase activity"/>
    <property type="evidence" value="ECO:0007669"/>
    <property type="project" value="UniProtKB-UniRule"/>
</dbReference>
<keyword evidence="8 10" id="KW-0057">Aromatic amino acid biosynthesis</keyword>
<dbReference type="EMBL" id="CP061799">
    <property type="protein sequence ID" value="QTA79915.1"/>
    <property type="molecule type" value="Genomic_DNA"/>
</dbReference>
<evidence type="ECO:0000256" key="6">
    <source>
        <dbReference type="ARBA" id="ARBA00022605"/>
    </source>
</evidence>
<evidence type="ECO:0000256" key="9">
    <source>
        <dbReference type="ARBA" id="ARBA00023235"/>
    </source>
</evidence>
<name>A0A975B6V1_9BACT</name>
<protein>
    <recommendedName>
        <fullName evidence="5 10">N-(5'-phosphoribosyl)anthranilate isomerase</fullName>
        <shortName evidence="10">PRAI</shortName>
        <ecNumber evidence="4 10">5.3.1.24</ecNumber>
    </recommendedName>
</protein>
<proteinExistence type="inferred from homology"/>
<feature type="domain" description="N-(5'phosphoribosyl) anthranilate isomerase (PRAI)" evidence="11">
    <location>
        <begin position="9"/>
        <end position="206"/>
    </location>
</feature>
<dbReference type="SUPFAM" id="SSF51366">
    <property type="entry name" value="Ribulose-phoshate binding barrel"/>
    <property type="match status" value="1"/>
</dbReference>
<gene>
    <name evidence="10 12" type="primary">trpF</name>
    <name evidence="12" type="ORF">dnl_21970</name>
</gene>
<evidence type="ECO:0000256" key="7">
    <source>
        <dbReference type="ARBA" id="ARBA00022822"/>
    </source>
</evidence>
<dbReference type="PANTHER" id="PTHR42894:SF1">
    <property type="entry name" value="N-(5'-PHOSPHORIBOSYL)ANTHRANILATE ISOMERASE"/>
    <property type="match status" value="1"/>
</dbReference>
<comment type="pathway">
    <text evidence="2 10">Amino-acid biosynthesis; L-tryptophan biosynthesis; L-tryptophan from chorismate: step 3/5.</text>
</comment>
<evidence type="ECO:0000256" key="8">
    <source>
        <dbReference type="ARBA" id="ARBA00023141"/>
    </source>
</evidence>
<dbReference type="KEGG" id="dli:dnl_21970"/>
<evidence type="ECO:0000256" key="1">
    <source>
        <dbReference type="ARBA" id="ARBA00001164"/>
    </source>
</evidence>
<sequence length="221" mass="24268">MEKDYIPQIKICGLTEVSQALECAALGPDAIGCVFFPKSPRNISQTRAKEICTALPPGITSVGVFVNETFSFIMRKVEFCGLKAVQLHGQEPPELVKQLRRENLKVIMGLFMTREPGLNQAEKYEADGFLIECGQGKLPGGNAKTWDWSSAKPFGEKYPFILAGGLSPDNVTQAVTQAQPDAVDVSSGVELSPGQKDINKVKKFIEQVKSCHIKRQGRVVW</sequence>
<dbReference type="RefSeq" id="WP_207691614.1">
    <property type="nucleotide sequence ID" value="NZ_CP061799.1"/>
</dbReference>
<accession>A0A975B6V1</accession>
<evidence type="ECO:0000259" key="11">
    <source>
        <dbReference type="Pfam" id="PF00697"/>
    </source>
</evidence>
<dbReference type="Gene3D" id="3.20.20.70">
    <property type="entry name" value="Aldolase class I"/>
    <property type="match status" value="1"/>
</dbReference>
<evidence type="ECO:0000313" key="12">
    <source>
        <dbReference type="EMBL" id="QTA79915.1"/>
    </source>
</evidence>
<dbReference type="EC" id="5.3.1.24" evidence="4 10"/>
<reference evidence="12" key="1">
    <citation type="journal article" date="2021" name="Microb. Physiol.">
        <title>Proteogenomic Insights into the Physiology of Marine, Sulfate-Reducing, Filamentous Desulfonema limicola and Desulfonema magnum.</title>
        <authorList>
            <person name="Schnaars V."/>
            <person name="Wohlbrand L."/>
            <person name="Scheve S."/>
            <person name="Hinrichs C."/>
            <person name="Reinhardt R."/>
            <person name="Rabus R."/>
        </authorList>
    </citation>
    <scope>NUCLEOTIDE SEQUENCE</scope>
    <source>
        <strain evidence="12">5ac10</strain>
    </source>
</reference>
<comment type="similarity">
    <text evidence="3 10">Belongs to the TrpF family.</text>
</comment>
<comment type="catalytic activity">
    <reaction evidence="1 10">
        <text>N-(5-phospho-beta-D-ribosyl)anthranilate = 1-(2-carboxyphenylamino)-1-deoxy-D-ribulose 5-phosphate</text>
        <dbReference type="Rhea" id="RHEA:21540"/>
        <dbReference type="ChEBI" id="CHEBI:18277"/>
        <dbReference type="ChEBI" id="CHEBI:58613"/>
        <dbReference type="EC" id="5.3.1.24"/>
    </reaction>
</comment>
<dbReference type="AlphaFoldDB" id="A0A975B6V1"/>
<dbReference type="InterPro" id="IPR001240">
    <property type="entry name" value="PRAI_dom"/>
</dbReference>
<evidence type="ECO:0000256" key="4">
    <source>
        <dbReference type="ARBA" id="ARBA00012572"/>
    </source>
</evidence>
<evidence type="ECO:0000256" key="2">
    <source>
        <dbReference type="ARBA" id="ARBA00004664"/>
    </source>
</evidence>
<dbReference type="HAMAP" id="MF_00135">
    <property type="entry name" value="PRAI"/>
    <property type="match status" value="1"/>
</dbReference>
<dbReference type="InterPro" id="IPR013785">
    <property type="entry name" value="Aldolase_TIM"/>
</dbReference>
<dbReference type="FunFam" id="3.20.20.70:FF:000075">
    <property type="entry name" value="Tryptophan biosynthesis protein TRP1"/>
    <property type="match status" value="1"/>
</dbReference>
<keyword evidence="7 10" id="KW-0822">Tryptophan biosynthesis</keyword>
<evidence type="ECO:0000256" key="5">
    <source>
        <dbReference type="ARBA" id="ARBA00022272"/>
    </source>
</evidence>
<organism evidence="12 13">
    <name type="scientific">Desulfonema limicola</name>
    <dbReference type="NCBI Taxonomy" id="45656"/>
    <lineage>
        <taxon>Bacteria</taxon>
        <taxon>Pseudomonadati</taxon>
        <taxon>Thermodesulfobacteriota</taxon>
        <taxon>Desulfobacteria</taxon>
        <taxon>Desulfobacterales</taxon>
        <taxon>Desulfococcaceae</taxon>
        <taxon>Desulfonema</taxon>
    </lineage>
</organism>
<dbReference type="InterPro" id="IPR044643">
    <property type="entry name" value="TrpF_fam"/>
</dbReference>
<evidence type="ECO:0000256" key="3">
    <source>
        <dbReference type="ARBA" id="ARBA00007571"/>
    </source>
</evidence>
<evidence type="ECO:0000256" key="10">
    <source>
        <dbReference type="HAMAP-Rule" id="MF_00135"/>
    </source>
</evidence>